<gene>
    <name evidence="2" type="ORF">RA178_00830</name>
</gene>
<dbReference type="GeneID" id="301337685"/>
<evidence type="ECO:0000256" key="1">
    <source>
        <dbReference type="SAM" id="MobiDB-lite"/>
    </source>
</evidence>
<protein>
    <submittedName>
        <fullName evidence="2">Uncharacterized protein</fullName>
    </submittedName>
</protein>
<name>A0AA50KDN0_9GAMM</name>
<feature type="region of interest" description="Disordered" evidence="1">
    <location>
        <begin position="1"/>
        <end position="43"/>
    </location>
</feature>
<proteinExistence type="predicted"/>
<dbReference type="RefSeq" id="WP_263201166.1">
    <property type="nucleotide sequence ID" value="NZ_CP132914.1"/>
</dbReference>
<evidence type="ECO:0000313" key="2">
    <source>
        <dbReference type="EMBL" id="WMB73213.1"/>
    </source>
</evidence>
<dbReference type="AlphaFoldDB" id="A0AA50KDN0"/>
<organism evidence="2">
    <name type="scientific">Shewanella oncorhynchi</name>
    <dbReference type="NCBI Taxonomy" id="2726434"/>
    <lineage>
        <taxon>Bacteria</taxon>
        <taxon>Pseudomonadati</taxon>
        <taxon>Pseudomonadota</taxon>
        <taxon>Gammaproteobacteria</taxon>
        <taxon>Alteromonadales</taxon>
        <taxon>Shewanellaceae</taxon>
        <taxon>Shewanella</taxon>
    </lineage>
</organism>
<dbReference type="EMBL" id="CP132914">
    <property type="protein sequence ID" value="WMB73213.1"/>
    <property type="molecule type" value="Genomic_DNA"/>
</dbReference>
<dbReference type="KEGG" id="sog:RA178_00830"/>
<accession>A0AA50KDN0</accession>
<sequence length="43" mass="4394">MEVLTRQGLMLVDKNNGSAHPSGFDVGGQNNGSAHPAESGGQK</sequence>
<dbReference type="Proteomes" id="UP001236800">
    <property type="component" value="Chromosome"/>
</dbReference>
<reference evidence="2" key="1">
    <citation type="submission" date="2023-08" db="EMBL/GenBank/DDBJ databases">
        <title>Complete genome sequence of Shewanella oncorhynchi Z-P2, a siderophore putrebactin-producing bacterium.</title>
        <authorList>
            <person name="Zhang Y."/>
        </authorList>
    </citation>
    <scope>NUCLEOTIDE SEQUENCE</scope>
    <source>
        <strain evidence="2">Z-P2</strain>
    </source>
</reference>